<feature type="domain" description="CtsR N-terminal HTH" evidence="9">
    <location>
        <begin position="3"/>
        <end position="73"/>
    </location>
</feature>
<dbReference type="Pfam" id="PF05848">
    <property type="entry name" value="CtsR"/>
    <property type="match status" value="1"/>
</dbReference>
<sequence>MSSISDIIELYLKRILKESDTGVIEIKRSELADIFQCVPSQINYVISTRFTLEKGYIVESKRGGGGFIRIKKVPLKPHQANDYDNLLEQIGHSISQMAAEHMISRLVENKLMTEREAALMRHLISRETLQLPIPFRDQLRARMMRMMVTILFANKGE</sequence>
<organism evidence="11 12">
    <name type="scientific">Thermoflavimicrobium dichotomicum</name>
    <dbReference type="NCBI Taxonomy" id="46223"/>
    <lineage>
        <taxon>Bacteria</taxon>
        <taxon>Bacillati</taxon>
        <taxon>Bacillota</taxon>
        <taxon>Bacilli</taxon>
        <taxon>Bacillales</taxon>
        <taxon>Thermoactinomycetaceae</taxon>
        <taxon>Thermoflavimicrobium</taxon>
    </lineage>
</organism>
<evidence type="ECO:0000256" key="3">
    <source>
        <dbReference type="ARBA" id="ARBA00022491"/>
    </source>
</evidence>
<dbReference type="Pfam" id="PF17727">
    <property type="entry name" value="CtsR_C"/>
    <property type="match status" value="1"/>
</dbReference>
<dbReference type="RefSeq" id="WP_093229911.1">
    <property type="nucleotide sequence ID" value="NZ_FORR01000008.1"/>
</dbReference>
<evidence type="ECO:0000313" key="11">
    <source>
        <dbReference type="EMBL" id="SFJ36991.1"/>
    </source>
</evidence>
<keyword evidence="12" id="KW-1185">Reference proteome</keyword>
<evidence type="ECO:0000256" key="4">
    <source>
        <dbReference type="ARBA" id="ARBA00023015"/>
    </source>
</evidence>
<dbReference type="Gene3D" id="3.30.56.130">
    <property type="entry name" value="Transcriptional regulator CtsR, winged HTH domain"/>
    <property type="match status" value="1"/>
</dbReference>
<feature type="domain" description="CtsR C-terminal dimerization" evidence="10">
    <location>
        <begin position="84"/>
        <end position="148"/>
    </location>
</feature>
<evidence type="ECO:0000256" key="2">
    <source>
        <dbReference type="ARBA" id="ARBA00014129"/>
    </source>
</evidence>
<evidence type="ECO:0000256" key="1">
    <source>
        <dbReference type="ARBA" id="ARBA00010189"/>
    </source>
</evidence>
<dbReference type="InterPro" id="IPR008463">
    <property type="entry name" value="CtsR"/>
</dbReference>
<reference evidence="11 12" key="1">
    <citation type="submission" date="2016-10" db="EMBL/GenBank/DDBJ databases">
        <authorList>
            <person name="de Groot N.N."/>
        </authorList>
    </citation>
    <scope>NUCLEOTIDE SEQUENCE [LARGE SCALE GENOMIC DNA]</scope>
    <source>
        <strain evidence="11 12">DSM 44778</strain>
    </source>
</reference>
<dbReference type="Gene3D" id="1.10.1200.150">
    <property type="entry name" value="Transcriptional regulator CtsR, C-terminal domain"/>
    <property type="match status" value="1"/>
</dbReference>
<keyword evidence="3 8" id="KW-0678">Repressor</keyword>
<dbReference type="InterPro" id="IPR041902">
    <property type="entry name" value="CtsR_N_sf"/>
</dbReference>
<dbReference type="Proteomes" id="UP000199545">
    <property type="component" value="Unassembled WGS sequence"/>
</dbReference>
<evidence type="ECO:0000256" key="7">
    <source>
        <dbReference type="ARBA" id="ARBA00023163"/>
    </source>
</evidence>
<comment type="similarity">
    <text evidence="1 8">Belongs to the CtsR family.</text>
</comment>
<keyword evidence="6 8" id="KW-0238">DNA-binding</keyword>
<dbReference type="FunFam" id="3.30.56.130:FF:000001">
    <property type="entry name" value="Transcriptional regulator CtsR"/>
    <property type="match status" value="1"/>
</dbReference>
<dbReference type="PIRSF" id="PIRSF010607">
    <property type="entry name" value="Txn_repr_CtsR"/>
    <property type="match status" value="1"/>
</dbReference>
<evidence type="ECO:0000259" key="9">
    <source>
        <dbReference type="Pfam" id="PF05848"/>
    </source>
</evidence>
<dbReference type="GO" id="GO:0003677">
    <property type="term" value="F:DNA binding"/>
    <property type="evidence" value="ECO:0007669"/>
    <property type="project" value="UniProtKB-UniRule"/>
</dbReference>
<keyword evidence="4 8" id="KW-0805">Transcription regulation</keyword>
<proteinExistence type="inferred from homology"/>
<dbReference type="InterPro" id="IPR041908">
    <property type="entry name" value="CtsR_C_sf"/>
</dbReference>
<dbReference type="AlphaFoldDB" id="A0A1I3QUQ2"/>
<dbReference type="EMBL" id="FORR01000008">
    <property type="protein sequence ID" value="SFJ36991.1"/>
    <property type="molecule type" value="Genomic_DNA"/>
</dbReference>
<gene>
    <name evidence="11" type="ORF">SAMN05421852_10883</name>
</gene>
<keyword evidence="7 8" id="KW-0804">Transcription</keyword>
<dbReference type="GO" id="GO:0006355">
    <property type="term" value="P:regulation of DNA-templated transcription"/>
    <property type="evidence" value="ECO:0007669"/>
    <property type="project" value="UniProtKB-UniRule"/>
</dbReference>
<evidence type="ECO:0000256" key="5">
    <source>
        <dbReference type="ARBA" id="ARBA00023016"/>
    </source>
</evidence>
<evidence type="ECO:0000259" key="10">
    <source>
        <dbReference type="Pfam" id="PF17727"/>
    </source>
</evidence>
<name>A0A1I3QUQ2_9BACL</name>
<evidence type="ECO:0000313" key="12">
    <source>
        <dbReference type="Proteomes" id="UP000199545"/>
    </source>
</evidence>
<dbReference type="OrthoDB" id="1680813at2"/>
<evidence type="ECO:0000256" key="6">
    <source>
        <dbReference type="ARBA" id="ARBA00023125"/>
    </source>
</evidence>
<evidence type="ECO:0000256" key="8">
    <source>
        <dbReference type="PIRNR" id="PIRNR010607"/>
    </source>
</evidence>
<dbReference type="InterPro" id="IPR040465">
    <property type="entry name" value="CtsR_N"/>
</dbReference>
<dbReference type="InterPro" id="IPR041473">
    <property type="entry name" value="CtsR_C"/>
</dbReference>
<keyword evidence="5" id="KW-0346">Stress response</keyword>
<protein>
    <recommendedName>
        <fullName evidence="2 8">Transcriptional regulator CtsR</fullName>
    </recommendedName>
</protein>
<dbReference type="STRING" id="46223.SAMN05421852_10883"/>
<accession>A0A1I3QUQ2</accession>